<name>A0A897MUU5_9EURY</name>
<dbReference type="EMBL" id="CP064787">
    <property type="protein sequence ID" value="QSG05910.1"/>
    <property type="molecule type" value="Genomic_DNA"/>
</dbReference>
<organism evidence="1 2">
    <name type="scientific">Halapricum desulfuricans</name>
    <dbReference type="NCBI Taxonomy" id="2841257"/>
    <lineage>
        <taxon>Archaea</taxon>
        <taxon>Methanobacteriati</taxon>
        <taxon>Methanobacteriota</taxon>
        <taxon>Stenosarchaea group</taxon>
        <taxon>Halobacteria</taxon>
        <taxon>Halobacteriales</taxon>
        <taxon>Haloarculaceae</taxon>
        <taxon>Halapricum</taxon>
    </lineage>
</organism>
<gene>
    <name evidence="1" type="ORF">HSR121_1571</name>
</gene>
<protein>
    <submittedName>
        <fullName evidence="1">Uncharacterized protein</fullName>
    </submittedName>
</protein>
<sequence length="65" mass="7539">MTRRRLNSRSRRASLADASETIRFENWPQQLSASTVHMLHIAQLAFDTGEITMRATGRRLHDDEE</sequence>
<dbReference type="Proteomes" id="UP000663525">
    <property type="component" value="Chromosome"/>
</dbReference>
<evidence type="ECO:0000313" key="2">
    <source>
        <dbReference type="Proteomes" id="UP000663525"/>
    </source>
</evidence>
<reference evidence="1" key="1">
    <citation type="submission" date="2020-11" db="EMBL/GenBank/DDBJ databases">
        <title>Carbohydrate-dependent, anaerobic sulfur respiration: A novel catabolism in halophilic archaea.</title>
        <authorList>
            <person name="Sorokin D.Y."/>
            <person name="Messina E."/>
            <person name="Smedile F."/>
            <person name="La Cono V."/>
            <person name="Hallsworth J.E."/>
            <person name="Yakimov M.M."/>
        </authorList>
    </citation>
    <scope>NUCLEOTIDE SEQUENCE</scope>
    <source>
        <strain evidence="1">HSR12-1</strain>
    </source>
</reference>
<dbReference type="AlphaFoldDB" id="A0A897MUU5"/>
<proteinExistence type="predicted"/>
<accession>A0A897MUU5</accession>
<evidence type="ECO:0000313" key="1">
    <source>
        <dbReference type="EMBL" id="QSG05910.1"/>
    </source>
</evidence>